<accession>G7LA95</accession>
<reference evidence="1 3" key="2">
    <citation type="journal article" date="2014" name="BMC Genomics">
        <title>An improved genome release (version Mt4.0) for the model legume Medicago truncatula.</title>
        <authorList>
            <person name="Tang H."/>
            <person name="Krishnakumar V."/>
            <person name="Bidwell S."/>
            <person name="Rosen B."/>
            <person name="Chan A."/>
            <person name="Zhou S."/>
            <person name="Gentzbittel L."/>
            <person name="Childs K.L."/>
            <person name="Yandell M."/>
            <person name="Gundlach H."/>
            <person name="Mayer K.F."/>
            <person name="Schwartz D.C."/>
            <person name="Town C.D."/>
        </authorList>
    </citation>
    <scope>GENOME REANNOTATION</scope>
    <source>
        <strain evidence="2 3">cv. Jemalong A17</strain>
    </source>
</reference>
<reference evidence="2" key="3">
    <citation type="submission" date="2015-04" db="UniProtKB">
        <authorList>
            <consortium name="EnsemblPlants"/>
        </authorList>
    </citation>
    <scope>IDENTIFICATION</scope>
    <source>
        <strain evidence="2">cv. Jemalong A17</strain>
    </source>
</reference>
<dbReference type="AlphaFoldDB" id="G7LA95"/>
<protein>
    <submittedName>
        <fullName evidence="1 2">Uncharacterized protein</fullName>
    </submittedName>
</protein>
<name>G7LA95_MEDTR</name>
<accession>A0A0C3Y343</accession>
<dbReference type="HOGENOM" id="CLU_2030214_0_0_1"/>
<keyword evidence="3" id="KW-1185">Reference proteome</keyword>
<gene>
    <name evidence="1" type="ordered locus">MTR_8g074600</name>
</gene>
<reference evidence="1 3" key="1">
    <citation type="journal article" date="2011" name="Nature">
        <title>The Medicago genome provides insight into the evolution of rhizobial symbioses.</title>
        <authorList>
            <person name="Young N.D."/>
            <person name="Debelle F."/>
            <person name="Oldroyd G.E."/>
            <person name="Geurts R."/>
            <person name="Cannon S.B."/>
            <person name="Udvardi M.K."/>
            <person name="Benedito V.A."/>
            <person name="Mayer K.F."/>
            <person name="Gouzy J."/>
            <person name="Schoof H."/>
            <person name="Van de Peer Y."/>
            <person name="Proost S."/>
            <person name="Cook D.R."/>
            <person name="Meyers B.C."/>
            <person name="Spannagl M."/>
            <person name="Cheung F."/>
            <person name="De Mita S."/>
            <person name="Krishnakumar V."/>
            <person name="Gundlach H."/>
            <person name="Zhou S."/>
            <person name="Mudge J."/>
            <person name="Bharti A.K."/>
            <person name="Murray J.D."/>
            <person name="Naoumkina M.A."/>
            <person name="Rosen B."/>
            <person name="Silverstein K.A."/>
            <person name="Tang H."/>
            <person name="Rombauts S."/>
            <person name="Zhao P.X."/>
            <person name="Zhou P."/>
            <person name="Barbe V."/>
            <person name="Bardou P."/>
            <person name="Bechner M."/>
            <person name="Bellec A."/>
            <person name="Berger A."/>
            <person name="Berges H."/>
            <person name="Bidwell S."/>
            <person name="Bisseling T."/>
            <person name="Choisne N."/>
            <person name="Couloux A."/>
            <person name="Denny R."/>
            <person name="Deshpande S."/>
            <person name="Dai X."/>
            <person name="Doyle J.J."/>
            <person name="Dudez A.M."/>
            <person name="Farmer A.D."/>
            <person name="Fouteau S."/>
            <person name="Franken C."/>
            <person name="Gibelin C."/>
            <person name="Gish J."/>
            <person name="Goldstein S."/>
            <person name="Gonzalez A.J."/>
            <person name="Green P.J."/>
            <person name="Hallab A."/>
            <person name="Hartog M."/>
            <person name="Hua A."/>
            <person name="Humphray S.J."/>
            <person name="Jeong D.H."/>
            <person name="Jing Y."/>
            <person name="Jocker A."/>
            <person name="Kenton S.M."/>
            <person name="Kim D.J."/>
            <person name="Klee K."/>
            <person name="Lai H."/>
            <person name="Lang C."/>
            <person name="Lin S."/>
            <person name="Macmil S.L."/>
            <person name="Magdelenat G."/>
            <person name="Matthews L."/>
            <person name="McCorrison J."/>
            <person name="Monaghan E.L."/>
            <person name="Mun J.H."/>
            <person name="Najar F.Z."/>
            <person name="Nicholson C."/>
            <person name="Noirot C."/>
            <person name="O'Bleness M."/>
            <person name="Paule C.R."/>
            <person name="Poulain J."/>
            <person name="Prion F."/>
            <person name="Qin B."/>
            <person name="Qu C."/>
            <person name="Retzel E.F."/>
            <person name="Riddle C."/>
            <person name="Sallet E."/>
            <person name="Samain S."/>
            <person name="Samson N."/>
            <person name="Sanders I."/>
            <person name="Saurat O."/>
            <person name="Scarpelli C."/>
            <person name="Schiex T."/>
            <person name="Segurens B."/>
            <person name="Severin A.J."/>
            <person name="Sherrier D.J."/>
            <person name="Shi R."/>
            <person name="Sims S."/>
            <person name="Singer S.R."/>
            <person name="Sinharoy S."/>
            <person name="Sterck L."/>
            <person name="Viollet A."/>
            <person name="Wang B.B."/>
            <person name="Wang K."/>
            <person name="Wang M."/>
            <person name="Wang X."/>
            <person name="Warfsmann J."/>
            <person name="Weissenbach J."/>
            <person name="White D.D."/>
            <person name="White J.D."/>
            <person name="Wiley G.B."/>
            <person name="Wincker P."/>
            <person name="Xing Y."/>
            <person name="Yang L."/>
            <person name="Yao Z."/>
            <person name="Ying F."/>
            <person name="Zhai J."/>
            <person name="Zhou L."/>
            <person name="Zuber A."/>
            <person name="Denarie J."/>
            <person name="Dixon R.A."/>
            <person name="May G.D."/>
            <person name="Schwartz D.C."/>
            <person name="Rogers J."/>
            <person name="Quetier F."/>
            <person name="Town C.D."/>
            <person name="Roe B.A."/>
        </authorList>
    </citation>
    <scope>NUCLEOTIDE SEQUENCE [LARGE SCALE GENOMIC DNA]</scope>
    <source>
        <strain evidence="1">A17</strain>
        <strain evidence="2 3">cv. Jemalong A17</strain>
    </source>
</reference>
<dbReference type="Proteomes" id="UP000002051">
    <property type="component" value="Chromosome 8"/>
</dbReference>
<evidence type="ECO:0000313" key="2">
    <source>
        <dbReference type="EnsemblPlants" id="AET03686"/>
    </source>
</evidence>
<evidence type="ECO:0000313" key="1">
    <source>
        <dbReference type="EMBL" id="AET03686.2"/>
    </source>
</evidence>
<dbReference type="EnsemblPlants" id="AET03686">
    <property type="protein sequence ID" value="AET03686"/>
    <property type="gene ID" value="MTR_8g074600"/>
</dbReference>
<proteinExistence type="predicted"/>
<sequence>MMEIRNGYYGSWLEDRWLEEERVKKGLWLVWHATIWVLWKGRNNRIFNDGVEFVDDLVEEIKVLSWRWAMSRLHMQTVGYLCCSVSFVEFLSRVWSLLCGWLPSFGLGPVAVWEDVSSVWWP</sequence>
<dbReference type="EMBL" id="CM001224">
    <property type="protein sequence ID" value="AET03686.2"/>
    <property type="molecule type" value="Genomic_DNA"/>
</dbReference>
<organism evidence="1 3">
    <name type="scientific">Medicago truncatula</name>
    <name type="common">Barrel medic</name>
    <name type="synonym">Medicago tribuloides</name>
    <dbReference type="NCBI Taxonomy" id="3880"/>
    <lineage>
        <taxon>Eukaryota</taxon>
        <taxon>Viridiplantae</taxon>
        <taxon>Streptophyta</taxon>
        <taxon>Embryophyta</taxon>
        <taxon>Tracheophyta</taxon>
        <taxon>Spermatophyta</taxon>
        <taxon>Magnoliopsida</taxon>
        <taxon>eudicotyledons</taxon>
        <taxon>Gunneridae</taxon>
        <taxon>Pentapetalae</taxon>
        <taxon>rosids</taxon>
        <taxon>fabids</taxon>
        <taxon>Fabales</taxon>
        <taxon>Fabaceae</taxon>
        <taxon>Papilionoideae</taxon>
        <taxon>50 kb inversion clade</taxon>
        <taxon>NPAAA clade</taxon>
        <taxon>Hologalegina</taxon>
        <taxon>IRL clade</taxon>
        <taxon>Trifolieae</taxon>
        <taxon>Medicago</taxon>
    </lineage>
</organism>
<evidence type="ECO:0000313" key="3">
    <source>
        <dbReference type="Proteomes" id="UP000002051"/>
    </source>
</evidence>